<feature type="transmembrane region" description="Helical" evidence="1">
    <location>
        <begin position="110"/>
        <end position="131"/>
    </location>
</feature>
<evidence type="ECO:0000313" key="3">
    <source>
        <dbReference type="Proteomes" id="UP001217485"/>
    </source>
</evidence>
<accession>A0ABT5CB92</accession>
<sequence length="326" mass="34725">MIGARSQDEFVAARRQDWQELDHILLEGGESLAKKDGAAISRLAALYRSLCTDLMRARAARYTPDLTAYLDALAARAHATLYGAEPFRLPDVVSFFTRDFPRALRQNARFFAIACALFFLPSLVGIAGALASDEFAAHVLPSSVLQGMAQMYSEGLSGRDAGTDTGMAGFYVFNNVGIAFRCFATGVLFGAGSIFFLIYNGLFTGTVVGHVMSVGHGGNIWTFMCSHAPFELTAIVIAGGAGLEMGYALVETRGRTRIGSLRRAAPSIVRQVLGAAAMLLIAAGIEGFWSPSGLPPPVKWAASGVFSLLIVLYLALAGRSAEEAPR</sequence>
<reference evidence="2 3" key="1">
    <citation type="submission" date="2023-01" db="EMBL/GenBank/DDBJ databases">
        <title>Minimal conservation of predation-associated metabolite biosynthetic gene clusters underscores biosynthetic potential of Myxococcota including descriptions for ten novel species: Archangium lansinium sp. nov., Myxococcus landrumus sp. nov., Nannocystis bai.</title>
        <authorList>
            <person name="Ahearne A."/>
            <person name="Stevens C."/>
            <person name="Dowd S."/>
        </authorList>
    </citation>
    <scope>NUCLEOTIDE SEQUENCE [LARGE SCALE GENOMIC DNA]</scope>
    <source>
        <strain evidence="2 3">WIWO2</strain>
    </source>
</reference>
<keyword evidence="1" id="KW-0812">Transmembrane</keyword>
<dbReference type="PANTHER" id="PTHR35337:SF1">
    <property type="entry name" value="SLR1478 PROTEIN"/>
    <property type="match status" value="1"/>
</dbReference>
<dbReference type="EMBL" id="JAQNDK010000004">
    <property type="protein sequence ID" value="MDC0682913.1"/>
    <property type="molecule type" value="Genomic_DNA"/>
</dbReference>
<evidence type="ECO:0000313" key="2">
    <source>
        <dbReference type="EMBL" id="MDC0682913.1"/>
    </source>
</evidence>
<dbReference type="Proteomes" id="UP001217485">
    <property type="component" value="Unassembled WGS sequence"/>
</dbReference>
<keyword evidence="1" id="KW-0472">Membrane</keyword>
<proteinExistence type="predicted"/>
<gene>
    <name evidence="2" type="ORF">POL72_34620</name>
</gene>
<feature type="transmembrane region" description="Helical" evidence="1">
    <location>
        <begin position="271"/>
        <end position="289"/>
    </location>
</feature>
<comment type="caution">
    <text evidence="2">The sequence shown here is derived from an EMBL/GenBank/DDBJ whole genome shotgun (WGS) entry which is preliminary data.</text>
</comment>
<protein>
    <submittedName>
        <fullName evidence="2">Stage II sporulation protein M</fullName>
    </submittedName>
</protein>
<dbReference type="PANTHER" id="PTHR35337">
    <property type="entry name" value="SLR1478 PROTEIN"/>
    <property type="match status" value="1"/>
</dbReference>
<organism evidence="2 3">
    <name type="scientific">Sorangium atrum</name>
    <dbReference type="NCBI Taxonomy" id="2995308"/>
    <lineage>
        <taxon>Bacteria</taxon>
        <taxon>Pseudomonadati</taxon>
        <taxon>Myxococcota</taxon>
        <taxon>Polyangia</taxon>
        <taxon>Polyangiales</taxon>
        <taxon>Polyangiaceae</taxon>
        <taxon>Sorangium</taxon>
    </lineage>
</organism>
<dbReference type="RefSeq" id="WP_272101063.1">
    <property type="nucleotide sequence ID" value="NZ_JAQNDK010000004.1"/>
</dbReference>
<dbReference type="Pfam" id="PF01944">
    <property type="entry name" value="SpoIIM"/>
    <property type="match status" value="1"/>
</dbReference>
<keyword evidence="3" id="KW-1185">Reference proteome</keyword>
<feature type="transmembrane region" description="Helical" evidence="1">
    <location>
        <begin position="230"/>
        <end position="250"/>
    </location>
</feature>
<feature type="transmembrane region" description="Helical" evidence="1">
    <location>
        <begin position="206"/>
        <end position="224"/>
    </location>
</feature>
<evidence type="ECO:0000256" key="1">
    <source>
        <dbReference type="SAM" id="Phobius"/>
    </source>
</evidence>
<name>A0ABT5CB92_9BACT</name>
<keyword evidence="1" id="KW-1133">Transmembrane helix</keyword>
<dbReference type="InterPro" id="IPR002798">
    <property type="entry name" value="SpoIIM-like"/>
</dbReference>
<feature type="transmembrane region" description="Helical" evidence="1">
    <location>
        <begin position="178"/>
        <end position="199"/>
    </location>
</feature>
<feature type="transmembrane region" description="Helical" evidence="1">
    <location>
        <begin position="301"/>
        <end position="318"/>
    </location>
</feature>